<dbReference type="SFLD" id="SFLDG01135">
    <property type="entry name" value="C1.5.6:_HAD__Beta-PGM__Phospha"/>
    <property type="match status" value="1"/>
</dbReference>
<dbReference type="GO" id="GO:0005975">
    <property type="term" value="P:carbohydrate metabolic process"/>
    <property type="evidence" value="ECO:0007669"/>
    <property type="project" value="InterPro"/>
</dbReference>
<dbReference type="SFLD" id="SFLDS00003">
    <property type="entry name" value="Haloacid_Dehalogenase"/>
    <property type="match status" value="1"/>
</dbReference>
<gene>
    <name evidence="10" type="ORF">A10D4_01757</name>
</gene>
<comment type="cofactor">
    <cofactor evidence="2">
        <name>Mg(2+)</name>
        <dbReference type="ChEBI" id="CHEBI:18420"/>
    </cofactor>
</comment>
<evidence type="ECO:0000313" key="11">
    <source>
        <dbReference type="Proteomes" id="UP000014115"/>
    </source>
</evidence>
<dbReference type="InterPro" id="IPR037512">
    <property type="entry name" value="PGPase_prok"/>
</dbReference>
<evidence type="ECO:0000256" key="8">
    <source>
        <dbReference type="ARBA" id="ARBA00022842"/>
    </source>
</evidence>
<comment type="catalytic activity">
    <reaction evidence="1">
        <text>2-phosphoglycolate + H2O = glycolate + phosphate</text>
        <dbReference type="Rhea" id="RHEA:14369"/>
        <dbReference type="ChEBI" id="CHEBI:15377"/>
        <dbReference type="ChEBI" id="CHEBI:29805"/>
        <dbReference type="ChEBI" id="CHEBI:43474"/>
        <dbReference type="ChEBI" id="CHEBI:58033"/>
        <dbReference type="EC" id="3.1.3.18"/>
    </reaction>
</comment>
<keyword evidence="8" id="KW-0460">Magnesium</keyword>
<dbReference type="PANTHER" id="PTHR43434:SF23">
    <property type="entry name" value="PHOSPHOGLYCOLATE PHOSPHATASE"/>
    <property type="match status" value="1"/>
</dbReference>
<dbReference type="NCBIfam" id="TIGR01449">
    <property type="entry name" value="PGP_bact"/>
    <property type="match status" value="1"/>
</dbReference>
<protein>
    <recommendedName>
        <fullName evidence="5">phosphoglycolate phosphatase</fullName>
        <ecNumber evidence="5">3.1.3.18</ecNumber>
    </recommendedName>
</protein>
<dbReference type="Gene3D" id="3.40.50.1000">
    <property type="entry name" value="HAD superfamily/HAD-like"/>
    <property type="match status" value="1"/>
</dbReference>
<organism evidence="10 11">
    <name type="scientific">Idiomarina xiamenensis 10-D-4</name>
    <dbReference type="NCBI Taxonomy" id="740709"/>
    <lineage>
        <taxon>Bacteria</taxon>
        <taxon>Pseudomonadati</taxon>
        <taxon>Pseudomonadota</taxon>
        <taxon>Gammaproteobacteria</taxon>
        <taxon>Alteromonadales</taxon>
        <taxon>Idiomarinaceae</taxon>
        <taxon>Idiomarina</taxon>
    </lineage>
</organism>
<dbReference type="GO" id="GO:0005829">
    <property type="term" value="C:cytosol"/>
    <property type="evidence" value="ECO:0007669"/>
    <property type="project" value="TreeGrafter"/>
</dbReference>
<evidence type="ECO:0000256" key="4">
    <source>
        <dbReference type="ARBA" id="ARBA00006171"/>
    </source>
</evidence>
<evidence type="ECO:0000256" key="1">
    <source>
        <dbReference type="ARBA" id="ARBA00000830"/>
    </source>
</evidence>
<keyword evidence="11" id="KW-1185">Reference proteome</keyword>
<dbReference type="STRING" id="740709.A10D4_01757"/>
<dbReference type="SFLD" id="SFLDG01129">
    <property type="entry name" value="C1.5:_HAD__Beta-PGM__Phosphata"/>
    <property type="match status" value="1"/>
</dbReference>
<accession>K2KJP3</accession>
<dbReference type="EC" id="3.1.3.18" evidence="5"/>
<dbReference type="eggNOG" id="COG0546">
    <property type="taxonomic scope" value="Bacteria"/>
</dbReference>
<dbReference type="GO" id="GO:0006281">
    <property type="term" value="P:DNA repair"/>
    <property type="evidence" value="ECO:0007669"/>
    <property type="project" value="TreeGrafter"/>
</dbReference>
<dbReference type="InterPro" id="IPR006549">
    <property type="entry name" value="HAD-SF_hydro_IIIA"/>
</dbReference>
<evidence type="ECO:0000256" key="5">
    <source>
        <dbReference type="ARBA" id="ARBA00013078"/>
    </source>
</evidence>
<proteinExistence type="inferred from homology"/>
<dbReference type="PANTHER" id="PTHR43434">
    <property type="entry name" value="PHOSPHOGLYCOLATE PHOSPHATASE"/>
    <property type="match status" value="1"/>
</dbReference>
<comment type="similarity">
    <text evidence="4">Belongs to the HAD-like hydrolase superfamily. CbbY/CbbZ/Gph/YieH family.</text>
</comment>
<keyword evidence="9" id="KW-0119">Carbohydrate metabolism</keyword>
<dbReference type="GO" id="GO:0046872">
    <property type="term" value="F:metal ion binding"/>
    <property type="evidence" value="ECO:0007669"/>
    <property type="project" value="UniProtKB-KW"/>
</dbReference>
<dbReference type="InterPro" id="IPR041492">
    <property type="entry name" value="HAD_2"/>
</dbReference>
<reference evidence="10 11" key="1">
    <citation type="journal article" date="2012" name="J. Bacteriol.">
        <title>Genome Sequence of Idiomarina xiamenensis Type Strain 10-D-4.</title>
        <authorList>
            <person name="Lai Q."/>
            <person name="Wang L."/>
            <person name="Wang W."/>
            <person name="Shao Z."/>
        </authorList>
    </citation>
    <scope>NUCLEOTIDE SEQUENCE [LARGE SCALE GENOMIC DNA]</scope>
    <source>
        <strain evidence="10 11">10-D-4</strain>
    </source>
</reference>
<dbReference type="GO" id="GO:0008967">
    <property type="term" value="F:phosphoglycolate phosphatase activity"/>
    <property type="evidence" value="ECO:0007669"/>
    <property type="project" value="UniProtKB-EC"/>
</dbReference>
<keyword evidence="6" id="KW-0479">Metal-binding</keyword>
<dbReference type="EMBL" id="AMRG01000002">
    <property type="protein sequence ID" value="EKE86927.1"/>
    <property type="molecule type" value="Genomic_DNA"/>
</dbReference>
<dbReference type="Gene3D" id="1.10.150.240">
    <property type="entry name" value="Putative phosphatase, domain 2"/>
    <property type="match status" value="1"/>
</dbReference>
<dbReference type="PATRIC" id="fig|740709.3.peg.353"/>
<dbReference type="InterPro" id="IPR050155">
    <property type="entry name" value="HAD-like_hydrolase_sf"/>
</dbReference>
<dbReference type="RefSeq" id="WP_008487341.1">
    <property type="nucleotide sequence ID" value="NZ_AMRG01000002.1"/>
</dbReference>
<sequence>MKQNPKAVLFDLDGTLLDTAPDLGAALNQVLREEGRAEVSNDIYRSYASHGANGLLTLGFGEQDYAADQARLRAAFLAAYSAAIHHHSVLFPGIEEMLSELQQQGYLCAIVTNKPSQLTQQLLPYFAPLNALDVVVCGDTLSVAKPHPQPLLYAAEQLAVEANQCWYVGDAERDILAGRAAGMTTVLAEYGYITPDEVPAQWPADHRIAEPAALTALLRQLTLA</sequence>
<dbReference type="InterPro" id="IPR023214">
    <property type="entry name" value="HAD_sf"/>
</dbReference>
<evidence type="ECO:0000256" key="7">
    <source>
        <dbReference type="ARBA" id="ARBA00022801"/>
    </source>
</evidence>
<dbReference type="Proteomes" id="UP000014115">
    <property type="component" value="Unassembled WGS sequence"/>
</dbReference>
<dbReference type="NCBIfam" id="TIGR01549">
    <property type="entry name" value="HAD-SF-IA-v1"/>
    <property type="match status" value="1"/>
</dbReference>
<dbReference type="OrthoDB" id="9776368at2"/>
<dbReference type="AlphaFoldDB" id="K2KJP3"/>
<dbReference type="InterPro" id="IPR036412">
    <property type="entry name" value="HAD-like_sf"/>
</dbReference>
<comment type="caution">
    <text evidence="10">The sequence shown here is derived from an EMBL/GenBank/DDBJ whole genome shotgun (WGS) entry which is preliminary data.</text>
</comment>
<name>K2KJP3_9GAMM</name>
<keyword evidence="7" id="KW-0378">Hydrolase</keyword>
<dbReference type="NCBIfam" id="TIGR01509">
    <property type="entry name" value="HAD-SF-IA-v3"/>
    <property type="match status" value="1"/>
</dbReference>
<dbReference type="NCBIfam" id="TIGR01662">
    <property type="entry name" value="HAD-SF-IIIA"/>
    <property type="match status" value="1"/>
</dbReference>
<evidence type="ECO:0000313" key="10">
    <source>
        <dbReference type="EMBL" id="EKE86927.1"/>
    </source>
</evidence>
<evidence type="ECO:0000256" key="3">
    <source>
        <dbReference type="ARBA" id="ARBA00004818"/>
    </source>
</evidence>
<dbReference type="Pfam" id="PF13419">
    <property type="entry name" value="HAD_2"/>
    <property type="match status" value="1"/>
</dbReference>
<evidence type="ECO:0000256" key="6">
    <source>
        <dbReference type="ARBA" id="ARBA00022723"/>
    </source>
</evidence>
<dbReference type="PRINTS" id="PR00413">
    <property type="entry name" value="HADHALOGNASE"/>
</dbReference>
<evidence type="ECO:0000256" key="9">
    <source>
        <dbReference type="ARBA" id="ARBA00023277"/>
    </source>
</evidence>
<dbReference type="InterPro" id="IPR023198">
    <property type="entry name" value="PGP-like_dom2"/>
</dbReference>
<comment type="pathway">
    <text evidence="3">Organic acid metabolism; glycolate biosynthesis; glycolate from 2-phosphoglycolate: step 1/1.</text>
</comment>
<dbReference type="SUPFAM" id="SSF56784">
    <property type="entry name" value="HAD-like"/>
    <property type="match status" value="1"/>
</dbReference>
<dbReference type="FunFam" id="3.40.50.1000:FF:000022">
    <property type="entry name" value="Phosphoglycolate phosphatase"/>
    <property type="match status" value="1"/>
</dbReference>
<dbReference type="InterPro" id="IPR006439">
    <property type="entry name" value="HAD-SF_hydro_IA"/>
</dbReference>
<evidence type="ECO:0000256" key="2">
    <source>
        <dbReference type="ARBA" id="ARBA00001946"/>
    </source>
</evidence>